<keyword evidence="2" id="KW-1185">Reference proteome</keyword>
<comment type="caution">
    <text evidence="1">The sequence shown here is derived from an EMBL/GenBank/DDBJ whole genome shotgun (WGS) entry which is preliminary data.</text>
</comment>
<proteinExistence type="predicted"/>
<gene>
    <name evidence="1" type="ORF">RS030_101581</name>
</gene>
<protein>
    <submittedName>
        <fullName evidence="1">Uncharacterized protein</fullName>
    </submittedName>
</protein>
<accession>A0AAV9Y323</accession>
<name>A0AAV9Y323_9CRYT</name>
<dbReference type="EMBL" id="JAWDEY010000001">
    <property type="protein sequence ID" value="KAK6591193.1"/>
    <property type="molecule type" value="Genomic_DNA"/>
</dbReference>
<evidence type="ECO:0000313" key="2">
    <source>
        <dbReference type="Proteomes" id="UP001311799"/>
    </source>
</evidence>
<dbReference type="AlphaFoldDB" id="A0AAV9Y323"/>
<organism evidence="1 2">
    <name type="scientific">Cryptosporidium xiaoi</name>
    <dbReference type="NCBI Taxonomy" id="659607"/>
    <lineage>
        <taxon>Eukaryota</taxon>
        <taxon>Sar</taxon>
        <taxon>Alveolata</taxon>
        <taxon>Apicomplexa</taxon>
        <taxon>Conoidasida</taxon>
        <taxon>Coccidia</taxon>
        <taxon>Eucoccidiorida</taxon>
        <taxon>Eimeriorina</taxon>
        <taxon>Cryptosporidiidae</taxon>
        <taxon>Cryptosporidium</taxon>
    </lineage>
</organism>
<evidence type="ECO:0000313" key="1">
    <source>
        <dbReference type="EMBL" id="KAK6591193.1"/>
    </source>
</evidence>
<reference evidence="1 2" key="1">
    <citation type="submission" date="2023-10" db="EMBL/GenBank/DDBJ databases">
        <title>Comparative genomics analysis reveals potential genetic determinants of host preference in Cryptosporidium xiaoi.</title>
        <authorList>
            <person name="Xiao L."/>
            <person name="Li J."/>
        </authorList>
    </citation>
    <scope>NUCLEOTIDE SEQUENCE [LARGE SCALE GENOMIC DNA]</scope>
    <source>
        <strain evidence="1 2">52996</strain>
    </source>
</reference>
<sequence length="254" mass="28865">MNVSGTSRLSCTGLLRESLTRNKIFPSLTNLCIKKLTPIRNSIKGLEKKGLSTKLIKLIFKGSTYNELISAEKNNIGIENSFGENMGKEVWDSLWESAMKVKYSDRRHILESKSENESFRDFYFRKKTDFEIKHRNSVIKCSNNSKLTDNCNSINQNNDFSKRRATSLLCISSLSPQSSSIFNPPLYSGTKSMPSSELFKSSKTRPRVVNISSVSYRKVGKSNNPILREYFAQKSVTNVIKLNPFKNKPIKPNI</sequence>
<dbReference type="Proteomes" id="UP001311799">
    <property type="component" value="Unassembled WGS sequence"/>
</dbReference>